<sequence>MVIWGVGPAPLGVAILADFVFFLPLAADGYSPSLSSLLCTLSPGGAAEKKQGGCAWTCLETRDRPETASSFGGCS</sequence>
<evidence type="ECO:0008006" key="4">
    <source>
        <dbReference type="Google" id="ProtNLM"/>
    </source>
</evidence>
<keyword evidence="1" id="KW-0812">Transmembrane</keyword>
<keyword evidence="1" id="KW-0472">Membrane</keyword>
<dbReference type="EMBL" id="JAQQAF010000006">
    <property type="protein sequence ID" value="KAJ8477433.1"/>
    <property type="molecule type" value="Genomic_DNA"/>
</dbReference>
<dbReference type="AlphaFoldDB" id="A0AAV8QRL6"/>
<comment type="caution">
    <text evidence="2">The sequence shown here is derived from an EMBL/GenBank/DDBJ whole genome shotgun (WGS) entry which is preliminary data.</text>
</comment>
<evidence type="ECO:0000313" key="2">
    <source>
        <dbReference type="EMBL" id="KAJ8477433.1"/>
    </source>
</evidence>
<evidence type="ECO:0000313" key="3">
    <source>
        <dbReference type="Proteomes" id="UP001222027"/>
    </source>
</evidence>
<keyword evidence="3" id="KW-1185">Reference proteome</keyword>
<name>A0AAV8QRL6_ENSVE</name>
<reference evidence="2 3" key="1">
    <citation type="submission" date="2022-12" db="EMBL/GenBank/DDBJ databases">
        <title>Chromosome-scale assembly of the Ensete ventricosum genome.</title>
        <authorList>
            <person name="Dussert Y."/>
            <person name="Stocks J."/>
            <person name="Wendawek A."/>
            <person name="Woldeyes F."/>
            <person name="Nichols R.A."/>
            <person name="Borrell J.S."/>
        </authorList>
    </citation>
    <scope>NUCLEOTIDE SEQUENCE [LARGE SCALE GENOMIC DNA]</scope>
    <source>
        <strain evidence="3">cv. Maze</strain>
        <tissue evidence="2">Seeds</tissue>
    </source>
</reference>
<organism evidence="2 3">
    <name type="scientific">Ensete ventricosum</name>
    <name type="common">Abyssinian banana</name>
    <name type="synonym">Musa ensete</name>
    <dbReference type="NCBI Taxonomy" id="4639"/>
    <lineage>
        <taxon>Eukaryota</taxon>
        <taxon>Viridiplantae</taxon>
        <taxon>Streptophyta</taxon>
        <taxon>Embryophyta</taxon>
        <taxon>Tracheophyta</taxon>
        <taxon>Spermatophyta</taxon>
        <taxon>Magnoliopsida</taxon>
        <taxon>Liliopsida</taxon>
        <taxon>Zingiberales</taxon>
        <taxon>Musaceae</taxon>
        <taxon>Ensete</taxon>
    </lineage>
</organism>
<proteinExistence type="predicted"/>
<protein>
    <recommendedName>
        <fullName evidence="4">Secreted protein</fullName>
    </recommendedName>
</protein>
<keyword evidence="1" id="KW-1133">Transmembrane helix</keyword>
<dbReference type="Proteomes" id="UP001222027">
    <property type="component" value="Unassembled WGS sequence"/>
</dbReference>
<evidence type="ECO:0000256" key="1">
    <source>
        <dbReference type="SAM" id="Phobius"/>
    </source>
</evidence>
<accession>A0AAV8QRL6</accession>
<gene>
    <name evidence="2" type="ORF">OPV22_021160</name>
</gene>
<feature type="transmembrane region" description="Helical" evidence="1">
    <location>
        <begin position="6"/>
        <end position="27"/>
    </location>
</feature>